<evidence type="ECO:0000256" key="2">
    <source>
        <dbReference type="SAM" id="Phobius"/>
    </source>
</evidence>
<proteinExistence type="predicted"/>
<reference evidence="3" key="1">
    <citation type="journal article" date="2020" name="Nat. Commun.">
        <title>Large-scale genome sequencing of mycorrhizal fungi provides insights into the early evolution of symbiotic traits.</title>
        <authorList>
            <person name="Miyauchi S."/>
            <person name="Kiss E."/>
            <person name="Kuo A."/>
            <person name="Drula E."/>
            <person name="Kohler A."/>
            <person name="Sanchez-Garcia M."/>
            <person name="Morin E."/>
            <person name="Andreopoulos B."/>
            <person name="Barry K.W."/>
            <person name="Bonito G."/>
            <person name="Buee M."/>
            <person name="Carver A."/>
            <person name="Chen C."/>
            <person name="Cichocki N."/>
            <person name="Clum A."/>
            <person name="Culley D."/>
            <person name="Crous P.W."/>
            <person name="Fauchery L."/>
            <person name="Girlanda M."/>
            <person name="Hayes R.D."/>
            <person name="Keri Z."/>
            <person name="LaButti K."/>
            <person name="Lipzen A."/>
            <person name="Lombard V."/>
            <person name="Magnuson J."/>
            <person name="Maillard F."/>
            <person name="Murat C."/>
            <person name="Nolan M."/>
            <person name="Ohm R.A."/>
            <person name="Pangilinan J."/>
            <person name="Pereira M.F."/>
            <person name="Perotto S."/>
            <person name="Peter M."/>
            <person name="Pfister S."/>
            <person name="Riley R."/>
            <person name="Sitrit Y."/>
            <person name="Stielow J.B."/>
            <person name="Szollosi G."/>
            <person name="Zifcakova L."/>
            <person name="Stursova M."/>
            <person name="Spatafora J.W."/>
            <person name="Tedersoo L."/>
            <person name="Vaario L.M."/>
            <person name="Yamada A."/>
            <person name="Yan M."/>
            <person name="Wang P."/>
            <person name="Xu J."/>
            <person name="Bruns T."/>
            <person name="Baldrian P."/>
            <person name="Vilgalys R."/>
            <person name="Dunand C."/>
            <person name="Henrissat B."/>
            <person name="Grigoriev I.V."/>
            <person name="Hibbett D."/>
            <person name="Nagy L.G."/>
            <person name="Martin F.M."/>
        </authorList>
    </citation>
    <scope>NUCLEOTIDE SEQUENCE</scope>
    <source>
        <strain evidence="3">UP504</strain>
    </source>
</reference>
<dbReference type="AlphaFoldDB" id="A0A9P6B781"/>
<feature type="transmembrane region" description="Helical" evidence="2">
    <location>
        <begin position="89"/>
        <end position="109"/>
    </location>
</feature>
<organism evidence="3 4">
    <name type="scientific">Hydnum rufescens UP504</name>
    <dbReference type="NCBI Taxonomy" id="1448309"/>
    <lineage>
        <taxon>Eukaryota</taxon>
        <taxon>Fungi</taxon>
        <taxon>Dikarya</taxon>
        <taxon>Basidiomycota</taxon>
        <taxon>Agaricomycotina</taxon>
        <taxon>Agaricomycetes</taxon>
        <taxon>Cantharellales</taxon>
        <taxon>Hydnaceae</taxon>
        <taxon>Hydnum</taxon>
    </lineage>
</organism>
<keyword evidence="2" id="KW-1133">Transmembrane helix</keyword>
<dbReference type="PANTHER" id="PTHR31806">
    <property type="entry name" value="PURINE-CYTOSINE PERMEASE FCY2-RELATED"/>
    <property type="match status" value="1"/>
</dbReference>
<dbReference type="GO" id="GO:0005886">
    <property type="term" value="C:plasma membrane"/>
    <property type="evidence" value="ECO:0007669"/>
    <property type="project" value="TreeGrafter"/>
</dbReference>
<dbReference type="GO" id="GO:0022857">
    <property type="term" value="F:transmembrane transporter activity"/>
    <property type="evidence" value="ECO:0007669"/>
    <property type="project" value="InterPro"/>
</dbReference>
<keyword evidence="2" id="KW-0472">Membrane</keyword>
<dbReference type="PANTHER" id="PTHR31806:SF5">
    <property type="entry name" value="PURINE-CYTOSINE PERMEASE FCY21"/>
    <property type="match status" value="1"/>
</dbReference>
<feature type="transmembrane region" description="Helical" evidence="2">
    <location>
        <begin position="58"/>
        <end position="83"/>
    </location>
</feature>
<feature type="transmembrane region" description="Helical" evidence="2">
    <location>
        <begin position="20"/>
        <end position="46"/>
    </location>
</feature>
<protein>
    <submittedName>
        <fullName evidence="3">Uncharacterized protein</fullName>
    </submittedName>
</protein>
<feature type="transmembrane region" description="Helical" evidence="2">
    <location>
        <begin position="130"/>
        <end position="151"/>
    </location>
</feature>
<dbReference type="Proteomes" id="UP000886523">
    <property type="component" value="Unassembled WGS sequence"/>
</dbReference>
<evidence type="ECO:0000313" key="3">
    <source>
        <dbReference type="EMBL" id="KAF9518804.1"/>
    </source>
</evidence>
<sequence length="195" mass="21467">SWQDAYNQGSVGGLLPAMLALAYGFGKFLAVLLSLSLISNVTTTFYSISLNFQMLMPFLIIVPHYVFSIIAMAIVIPLSIVAANHFYDTLNHFLALIGYWASTFIIIVLKEHFIFCSGKASSYDISTWNMACELPTAIASLGAGLLSLGLVVPSIDLVWFVGPITKHTGDIGFELVFAVMMVLYPPFQWLEICLR</sequence>
<keyword evidence="2" id="KW-0812">Transmembrane</keyword>
<name>A0A9P6B781_9AGAM</name>
<accession>A0A9P6B781</accession>
<feature type="transmembrane region" description="Helical" evidence="2">
    <location>
        <begin position="171"/>
        <end position="190"/>
    </location>
</feature>
<dbReference type="Gene3D" id="1.10.4160.10">
    <property type="entry name" value="Hydantoin permease"/>
    <property type="match status" value="1"/>
</dbReference>
<dbReference type="OrthoDB" id="2116389at2759"/>
<comment type="caution">
    <text evidence="3">The sequence shown here is derived from an EMBL/GenBank/DDBJ whole genome shotgun (WGS) entry which is preliminary data.</text>
</comment>
<dbReference type="InterPro" id="IPR026030">
    <property type="entry name" value="Pur-cyt_permease_Fcy2/21/22"/>
</dbReference>
<keyword evidence="4" id="KW-1185">Reference proteome</keyword>
<keyword evidence="1" id="KW-0813">Transport</keyword>
<evidence type="ECO:0000313" key="4">
    <source>
        <dbReference type="Proteomes" id="UP000886523"/>
    </source>
</evidence>
<evidence type="ECO:0000256" key="1">
    <source>
        <dbReference type="ARBA" id="ARBA00022448"/>
    </source>
</evidence>
<dbReference type="EMBL" id="MU128922">
    <property type="protein sequence ID" value="KAF9518804.1"/>
    <property type="molecule type" value="Genomic_DNA"/>
</dbReference>
<gene>
    <name evidence="3" type="ORF">BS47DRAFT_1289168</name>
</gene>
<feature type="non-terminal residue" evidence="3">
    <location>
        <position position="1"/>
    </location>
</feature>